<evidence type="ECO:0000256" key="2">
    <source>
        <dbReference type="ARBA" id="ARBA00023242"/>
    </source>
</evidence>
<feature type="compositionally biased region" description="Basic and acidic residues" evidence="4">
    <location>
        <begin position="32"/>
        <end position="45"/>
    </location>
</feature>
<evidence type="ECO:0000313" key="7">
    <source>
        <dbReference type="Proteomes" id="UP000593567"/>
    </source>
</evidence>
<organism evidence="6 7">
    <name type="scientific">Bugula neritina</name>
    <name type="common">Brown bryozoan</name>
    <name type="synonym">Sertularia neritina</name>
    <dbReference type="NCBI Taxonomy" id="10212"/>
    <lineage>
        <taxon>Eukaryota</taxon>
        <taxon>Metazoa</taxon>
        <taxon>Spiralia</taxon>
        <taxon>Lophotrochozoa</taxon>
        <taxon>Bryozoa</taxon>
        <taxon>Gymnolaemata</taxon>
        <taxon>Cheilostomatida</taxon>
        <taxon>Flustrina</taxon>
        <taxon>Buguloidea</taxon>
        <taxon>Bugulidae</taxon>
        <taxon>Bugula</taxon>
    </lineage>
</organism>
<feature type="coiled-coil region" evidence="3">
    <location>
        <begin position="60"/>
        <end position="115"/>
    </location>
</feature>
<evidence type="ECO:0000256" key="3">
    <source>
        <dbReference type="SAM" id="Coils"/>
    </source>
</evidence>
<proteinExistence type="predicted"/>
<keyword evidence="2" id="KW-0539">Nucleus</keyword>
<dbReference type="Pfam" id="PF10187">
    <property type="entry name" value="FAM192A_Fyv6_N"/>
    <property type="match status" value="1"/>
</dbReference>
<dbReference type="AlphaFoldDB" id="A0A7J7K505"/>
<evidence type="ECO:0000256" key="1">
    <source>
        <dbReference type="ARBA" id="ARBA00004123"/>
    </source>
</evidence>
<evidence type="ECO:0000256" key="4">
    <source>
        <dbReference type="SAM" id="MobiDB-lite"/>
    </source>
</evidence>
<dbReference type="EMBL" id="VXIV02001390">
    <property type="protein sequence ID" value="KAF6033307.1"/>
    <property type="molecule type" value="Genomic_DNA"/>
</dbReference>
<reference evidence="6" key="1">
    <citation type="submission" date="2020-06" db="EMBL/GenBank/DDBJ databases">
        <title>Draft genome of Bugula neritina, a colonial animal packing powerful symbionts and potential medicines.</title>
        <authorList>
            <person name="Rayko M."/>
        </authorList>
    </citation>
    <scope>NUCLEOTIDE SEQUENCE [LARGE SCALE GENOMIC DNA]</scope>
    <source>
        <strain evidence="6">Kwan_BN1</strain>
    </source>
</reference>
<keyword evidence="3" id="KW-0175">Coiled coil</keyword>
<accession>A0A7J7K505</accession>
<dbReference type="OrthoDB" id="75807at2759"/>
<sequence length="165" mass="19649">MNRCLRSRVMEAQLPNFKKFVSEDDIEAAKKKRQEEWEKVRRPDQPEEAPEEEYDPRSLFERLEANRLKKQEEFDEAHRLKNMVKGLENDEIEFLEQVSQLKEKQEIEKEIEERVLLAEYKSSLVRDITAEQEQELSSVLARPIHPSAQFVFCCCIQLVGRQGRR</sequence>
<name>A0A7J7K505_BUGNE</name>
<feature type="domain" description="FAM192A/Fyv6 N-terminal" evidence="5">
    <location>
        <begin position="20"/>
        <end position="121"/>
    </location>
</feature>
<dbReference type="PANTHER" id="PTHR13495:SF0">
    <property type="entry name" value="PSME3-INTERACTING PROTEIN"/>
    <property type="match status" value="1"/>
</dbReference>
<comment type="subcellular location">
    <subcellularLocation>
        <location evidence="1">Nucleus</location>
    </subcellularLocation>
</comment>
<dbReference type="GO" id="GO:0005634">
    <property type="term" value="C:nucleus"/>
    <property type="evidence" value="ECO:0007669"/>
    <property type="project" value="UniProtKB-SubCell"/>
</dbReference>
<feature type="region of interest" description="Disordered" evidence="4">
    <location>
        <begin position="32"/>
        <end position="56"/>
    </location>
</feature>
<keyword evidence="7" id="KW-1185">Reference proteome</keyword>
<comment type="caution">
    <text evidence="6">The sequence shown here is derived from an EMBL/GenBank/DDBJ whole genome shotgun (WGS) entry which is preliminary data.</text>
</comment>
<dbReference type="PANTHER" id="PTHR13495">
    <property type="entry name" value="NEFA-INTERACTING NUCLEAR PROTEIN NIP30"/>
    <property type="match status" value="1"/>
</dbReference>
<evidence type="ECO:0000259" key="5">
    <source>
        <dbReference type="Pfam" id="PF10187"/>
    </source>
</evidence>
<dbReference type="InterPro" id="IPR019331">
    <property type="entry name" value="FAM192A/Fyv6_N"/>
</dbReference>
<evidence type="ECO:0000313" key="6">
    <source>
        <dbReference type="EMBL" id="KAF6033307.1"/>
    </source>
</evidence>
<protein>
    <submittedName>
        <fullName evidence="6">FAM192A</fullName>
    </submittedName>
</protein>
<gene>
    <name evidence="6" type="ORF">EB796_008386</name>
</gene>
<dbReference type="Proteomes" id="UP000593567">
    <property type="component" value="Unassembled WGS sequence"/>
</dbReference>
<dbReference type="InterPro" id="IPR039845">
    <property type="entry name" value="FAM192A"/>
</dbReference>